<keyword evidence="1" id="KW-0645">Protease</keyword>
<dbReference type="EMBL" id="WTVR01000023">
    <property type="protein sequence ID" value="NMF89389.1"/>
    <property type="molecule type" value="Genomic_DNA"/>
</dbReference>
<organism evidence="1 2">
    <name type="scientific">Aromatoleum petrolei</name>
    <dbReference type="NCBI Taxonomy" id="76116"/>
    <lineage>
        <taxon>Bacteria</taxon>
        <taxon>Pseudomonadati</taxon>
        <taxon>Pseudomonadota</taxon>
        <taxon>Betaproteobacteria</taxon>
        <taxon>Rhodocyclales</taxon>
        <taxon>Rhodocyclaceae</taxon>
        <taxon>Aromatoleum</taxon>
    </lineage>
</organism>
<protein>
    <submittedName>
        <fullName evidence="1">Cysteine protease</fullName>
    </submittedName>
</protein>
<name>A0ABX1MN63_9RHOO</name>
<dbReference type="GO" id="GO:0008233">
    <property type="term" value="F:peptidase activity"/>
    <property type="evidence" value="ECO:0007669"/>
    <property type="project" value="UniProtKB-KW"/>
</dbReference>
<gene>
    <name evidence="1" type="ORF">GPA26_13015</name>
</gene>
<evidence type="ECO:0000313" key="1">
    <source>
        <dbReference type="EMBL" id="NMF89389.1"/>
    </source>
</evidence>
<comment type="caution">
    <text evidence="1">The sequence shown here is derived from an EMBL/GenBank/DDBJ whole genome shotgun (WGS) entry which is preliminary data.</text>
</comment>
<keyword evidence="1" id="KW-0378">Hydrolase</keyword>
<dbReference type="Proteomes" id="UP000652074">
    <property type="component" value="Unassembled WGS sequence"/>
</dbReference>
<keyword evidence="2" id="KW-1185">Reference proteome</keyword>
<accession>A0ABX1MN63</accession>
<proteinExistence type="predicted"/>
<reference evidence="1 2" key="1">
    <citation type="submission" date="2019-12" db="EMBL/GenBank/DDBJ databases">
        <title>Comparative genomics gives insights into the taxonomy of the Azoarcus-Aromatoleum group and reveals separate origins of nif in the plant-associated Azoarcus and non-plant-associated Aromatoleum sub-groups.</title>
        <authorList>
            <person name="Lafos M."/>
            <person name="Maluk M."/>
            <person name="Batista M."/>
            <person name="Junghare M."/>
            <person name="Carmona M."/>
            <person name="Faoro H."/>
            <person name="Cruz L.M."/>
            <person name="Battistoni F."/>
            <person name="De Souza E."/>
            <person name="Pedrosa F."/>
            <person name="Chen W.-M."/>
            <person name="Poole P.S."/>
            <person name="Dixon R.A."/>
            <person name="James E.K."/>
        </authorList>
    </citation>
    <scope>NUCLEOTIDE SEQUENCE [LARGE SCALE GENOMIC DNA]</scope>
    <source>
        <strain evidence="1 2">ToN1</strain>
    </source>
</reference>
<evidence type="ECO:0000313" key="2">
    <source>
        <dbReference type="Proteomes" id="UP000652074"/>
    </source>
</evidence>
<sequence length="72" mass="7708">MIFHNPAGAPELACEQCGCRWFDRINDTCYECGTKVSAESIAEFNQAVERFRAREATCGGAAPGAPADPAAR</sequence>
<dbReference type="RefSeq" id="WP_169206758.1">
    <property type="nucleotide sequence ID" value="NZ_CP059560.1"/>
</dbReference>
<dbReference type="GO" id="GO:0006508">
    <property type="term" value="P:proteolysis"/>
    <property type="evidence" value="ECO:0007669"/>
    <property type="project" value="UniProtKB-KW"/>
</dbReference>